<dbReference type="Ensembl" id="ENSCHIT00000000240.1">
    <property type="protein sequence ID" value="ENSCHIP00000000216.1"/>
    <property type="gene ID" value="ENSCHIG00000000159.1"/>
</dbReference>
<dbReference type="Gene3D" id="6.10.140.140">
    <property type="match status" value="1"/>
</dbReference>
<keyword evidence="1" id="KW-0472">Membrane</keyword>
<name>A0A452DK60_CAPHI</name>
<dbReference type="Proteomes" id="UP000291000">
    <property type="component" value="Unassembled WGS sequence"/>
</dbReference>
<dbReference type="PANTHER" id="PTHR23232">
    <property type="entry name" value="KRAB DOMAIN C2H2 ZINC FINGER"/>
    <property type="match status" value="1"/>
</dbReference>
<sequence>KKENCSCFNQLFLTFKDVFIDFTPEVWECLNPAQRTLYKDVMVETLRILGGILWGTSACSLCVSWEPLFFLLRSKPC</sequence>
<reference evidence="3" key="3">
    <citation type="submission" date="2025-09" db="UniProtKB">
        <authorList>
            <consortium name="Ensembl"/>
        </authorList>
    </citation>
    <scope>IDENTIFICATION</scope>
</reference>
<dbReference type="PROSITE" id="PS50805">
    <property type="entry name" value="KRAB"/>
    <property type="match status" value="1"/>
</dbReference>
<protein>
    <recommendedName>
        <fullName evidence="2">KRAB domain-containing protein</fullName>
    </recommendedName>
</protein>
<feature type="domain" description="KRAB" evidence="2">
    <location>
        <begin position="13"/>
        <end position="77"/>
    </location>
</feature>
<feature type="transmembrane region" description="Helical" evidence="1">
    <location>
        <begin position="48"/>
        <end position="72"/>
    </location>
</feature>
<dbReference type="AlphaFoldDB" id="A0A452DK60"/>
<reference evidence="4" key="1">
    <citation type="submission" date="2016-04" db="EMBL/GenBank/DDBJ databases">
        <title>Polished mammalian reference genomes with single-molecule sequencing and chromosome conformation capture applied to the Capra hircus genome.</title>
        <authorList>
            <person name="Bickhart D.M."/>
            <person name="Koren S."/>
            <person name="Rosen B."/>
            <person name="Hastie A."/>
            <person name="Liachko I."/>
            <person name="Sullivan S.T."/>
            <person name="Burton J."/>
            <person name="Sayre B.L."/>
            <person name="Huson H.J."/>
            <person name="Lee J."/>
            <person name="Lam E."/>
            <person name="Kelley C.M."/>
            <person name="Hutchison J.L."/>
            <person name="Zhou Y."/>
            <person name="Sun J."/>
            <person name="Crisa A."/>
            <person name="Schwartz J.C."/>
            <person name="Hammond J.A."/>
            <person name="Schroeder S.G."/>
            <person name="Liu G.E."/>
            <person name="Dunham M."/>
            <person name="Shendure J."/>
            <person name="Sonstegard T.S."/>
            <person name="Phillippy A.M."/>
            <person name="Van Tassell C.P."/>
            <person name="Smith T.P."/>
        </authorList>
    </citation>
    <scope>NUCLEOTIDE SEQUENCE [LARGE SCALE GENOMIC DNA]</scope>
</reference>
<proteinExistence type="predicted"/>
<keyword evidence="4" id="KW-1185">Reference proteome</keyword>
<keyword evidence="1" id="KW-1133">Transmembrane helix</keyword>
<dbReference type="InterPro" id="IPR036051">
    <property type="entry name" value="KRAB_dom_sf"/>
</dbReference>
<dbReference type="SMART" id="SM00349">
    <property type="entry name" value="KRAB"/>
    <property type="match status" value="1"/>
</dbReference>
<evidence type="ECO:0000256" key="1">
    <source>
        <dbReference type="SAM" id="Phobius"/>
    </source>
</evidence>
<reference evidence="3" key="2">
    <citation type="submission" date="2025-08" db="UniProtKB">
        <authorList>
            <consortium name="Ensembl"/>
        </authorList>
    </citation>
    <scope>IDENTIFICATION</scope>
</reference>
<dbReference type="GO" id="GO:0006355">
    <property type="term" value="P:regulation of DNA-templated transcription"/>
    <property type="evidence" value="ECO:0007669"/>
    <property type="project" value="InterPro"/>
</dbReference>
<dbReference type="OMA" id="LCVSWEP"/>
<evidence type="ECO:0000259" key="2">
    <source>
        <dbReference type="PROSITE" id="PS50805"/>
    </source>
</evidence>
<evidence type="ECO:0000313" key="3">
    <source>
        <dbReference type="Ensembl" id="ENSCHIP00000000216.1"/>
    </source>
</evidence>
<dbReference type="GeneTree" id="ENSGT01030000234846"/>
<dbReference type="SUPFAM" id="SSF109640">
    <property type="entry name" value="KRAB domain (Kruppel-associated box)"/>
    <property type="match status" value="1"/>
</dbReference>
<keyword evidence="1" id="KW-0812">Transmembrane</keyword>
<organism evidence="3 4">
    <name type="scientific">Capra hircus</name>
    <name type="common">Goat</name>
    <dbReference type="NCBI Taxonomy" id="9925"/>
    <lineage>
        <taxon>Eukaryota</taxon>
        <taxon>Metazoa</taxon>
        <taxon>Chordata</taxon>
        <taxon>Craniata</taxon>
        <taxon>Vertebrata</taxon>
        <taxon>Euteleostomi</taxon>
        <taxon>Mammalia</taxon>
        <taxon>Eutheria</taxon>
        <taxon>Laurasiatheria</taxon>
        <taxon>Artiodactyla</taxon>
        <taxon>Ruminantia</taxon>
        <taxon>Pecora</taxon>
        <taxon>Bovidae</taxon>
        <taxon>Caprinae</taxon>
        <taxon>Capra</taxon>
    </lineage>
</organism>
<dbReference type="InterPro" id="IPR001909">
    <property type="entry name" value="KRAB"/>
</dbReference>
<dbReference type="PANTHER" id="PTHR23232:SF157">
    <property type="entry name" value="ZINC FINGER PROTEIN 525"/>
    <property type="match status" value="1"/>
</dbReference>
<dbReference type="InterPro" id="IPR050169">
    <property type="entry name" value="Krueppel_C2H2_ZnF"/>
</dbReference>
<dbReference type="Bgee" id="ENSCHIG00000000159">
    <property type="expression patterns" value="Expressed in adrenal gland and 16 other cell types or tissues"/>
</dbReference>
<dbReference type="Pfam" id="PF01352">
    <property type="entry name" value="KRAB"/>
    <property type="match status" value="1"/>
</dbReference>
<dbReference type="CDD" id="cd07765">
    <property type="entry name" value="KRAB_A-box"/>
    <property type="match status" value="1"/>
</dbReference>
<accession>A0A452DK60</accession>
<evidence type="ECO:0000313" key="4">
    <source>
        <dbReference type="Proteomes" id="UP000291000"/>
    </source>
</evidence>